<evidence type="ECO:0000259" key="2">
    <source>
        <dbReference type="Pfam" id="PF06030"/>
    </source>
</evidence>
<feature type="domain" description="WxL Interacting Protein host binding" evidence="3">
    <location>
        <begin position="159"/>
        <end position="291"/>
    </location>
</feature>
<dbReference type="InterPro" id="IPR010317">
    <property type="entry name" value="WxLIP_PGBD"/>
</dbReference>
<evidence type="ECO:0000313" key="4">
    <source>
        <dbReference type="EMBL" id="MDZ5759563.1"/>
    </source>
</evidence>
<feature type="domain" description="WxL Interacting Protein peptidoglycan binding" evidence="2">
    <location>
        <begin position="32"/>
        <end position="149"/>
    </location>
</feature>
<gene>
    <name evidence="4" type="ORF">RAK27_12940</name>
</gene>
<reference evidence="4" key="1">
    <citation type="submission" date="2023-08" db="EMBL/GenBank/DDBJ databases">
        <title>Genomic characterization of piscicolin 126 produced by Carnobacterium maltaromaticum CM22 strain isolated from salmon (Salmo salar).</title>
        <authorList>
            <person name="Gonzalez-Gragera E."/>
            <person name="Garcia-Lopez J.D."/>
            <person name="Teso-Perez C."/>
            <person name="Gimenez-Hernandez I."/>
            <person name="Peralta-Sanchez J.M."/>
            <person name="Valdivia E."/>
            <person name="Montalban-Lopez M."/>
            <person name="Martin-Platero A.M."/>
            <person name="Banos A."/>
            <person name="Martinez-Bueno M."/>
        </authorList>
    </citation>
    <scope>NUCLEOTIDE SEQUENCE</scope>
    <source>
        <strain evidence="4">CM22</strain>
    </source>
</reference>
<dbReference type="Pfam" id="PF06030">
    <property type="entry name" value="WxLIP_PGBD"/>
    <property type="match status" value="1"/>
</dbReference>
<dbReference type="RefSeq" id="WP_201730297.1">
    <property type="nucleotide sequence ID" value="NZ_CAJGUR010000008.1"/>
</dbReference>
<sequence length="336" mass="38182">MRLKIGLLGFFIASLFLFLGWTNQIEASGSEYTVRAILAKNQNPTISSYFDVTVTLGDEQIFTIVIENNTTEEKEYKIEPGTAVTNSNGVIEYSKKNSKKDTTLINNFEDLISDAQTVKLAANEKKQVDFVFEVPNEKFDGILLGGFVVTPIEKKNSNQPIINVYTHTIAAVIRESSAPVEPELKLNKIKVGQINYHNVIQSEIQNKKPMIMSKLKIESVITKKGESKVLYEESKENFKMAPNSTLNYPISIKEKFTAGDYTVHINASNQDENWKFTKNFTINEEKKQELNAKTIDSDNHYNYVYMILALAAFILLVIGIIVYMKKKEKGHSERRR</sequence>
<organism evidence="4 5">
    <name type="scientific">Carnobacterium maltaromaticum</name>
    <name type="common">Carnobacterium piscicola</name>
    <dbReference type="NCBI Taxonomy" id="2751"/>
    <lineage>
        <taxon>Bacteria</taxon>
        <taxon>Bacillati</taxon>
        <taxon>Bacillota</taxon>
        <taxon>Bacilli</taxon>
        <taxon>Lactobacillales</taxon>
        <taxon>Carnobacteriaceae</taxon>
        <taxon>Carnobacterium</taxon>
    </lineage>
</organism>
<dbReference type="InterPro" id="IPR021759">
    <property type="entry name" value="WxLIP_HBD"/>
</dbReference>
<keyword evidence="1" id="KW-0812">Transmembrane</keyword>
<comment type="caution">
    <text evidence="4">The sequence shown here is derived from an EMBL/GenBank/DDBJ whole genome shotgun (WGS) entry which is preliminary data.</text>
</comment>
<protein>
    <submittedName>
        <fullName evidence="4">DUF916 and DUF3324 domain-containing protein</fullName>
    </submittedName>
</protein>
<dbReference type="EMBL" id="JAVBVO010000003">
    <property type="protein sequence ID" value="MDZ5759563.1"/>
    <property type="molecule type" value="Genomic_DNA"/>
</dbReference>
<name>A0AAW9JVD3_CARML</name>
<dbReference type="Proteomes" id="UP001290462">
    <property type="component" value="Unassembled WGS sequence"/>
</dbReference>
<keyword evidence="1" id="KW-1133">Transmembrane helix</keyword>
<dbReference type="Pfam" id="PF11797">
    <property type="entry name" value="WxLIP_HBD"/>
    <property type="match status" value="1"/>
</dbReference>
<proteinExistence type="predicted"/>
<evidence type="ECO:0000313" key="5">
    <source>
        <dbReference type="Proteomes" id="UP001290462"/>
    </source>
</evidence>
<dbReference type="AlphaFoldDB" id="A0AAW9JVD3"/>
<evidence type="ECO:0000256" key="1">
    <source>
        <dbReference type="SAM" id="Phobius"/>
    </source>
</evidence>
<feature type="transmembrane region" description="Helical" evidence="1">
    <location>
        <begin position="303"/>
        <end position="324"/>
    </location>
</feature>
<accession>A0AAW9JVD3</accession>
<evidence type="ECO:0000259" key="3">
    <source>
        <dbReference type="Pfam" id="PF11797"/>
    </source>
</evidence>
<keyword evidence="1" id="KW-0472">Membrane</keyword>